<dbReference type="GO" id="GO:0097361">
    <property type="term" value="C:cytosolic [4Fe-4S] assembly targeting complex"/>
    <property type="evidence" value="ECO:0007669"/>
    <property type="project" value="UniProtKB-UniRule"/>
</dbReference>
<dbReference type="SUPFAM" id="SSF48371">
    <property type="entry name" value="ARM repeat"/>
    <property type="match status" value="1"/>
</dbReference>
<dbReference type="GO" id="GO:0016226">
    <property type="term" value="P:iron-sulfur cluster assembly"/>
    <property type="evidence" value="ECO:0007669"/>
    <property type="project" value="UniProtKB-UniRule"/>
</dbReference>
<dbReference type="GO" id="GO:0006281">
    <property type="term" value="P:DNA repair"/>
    <property type="evidence" value="ECO:0007669"/>
    <property type="project" value="UniProtKB-UniRule"/>
</dbReference>
<comment type="caution">
    <text evidence="4">The sequence shown here is derived from an EMBL/GenBank/DDBJ whole genome shotgun (WGS) entry which is preliminary data.</text>
</comment>
<dbReference type="InterPro" id="IPR011989">
    <property type="entry name" value="ARM-like"/>
</dbReference>
<dbReference type="GO" id="GO:0051604">
    <property type="term" value="P:protein maturation"/>
    <property type="evidence" value="ECO:0007669"/>
    <property type="project" value="UniProtKB-UniRule"/>
</dbReference>
<dbReference type="Pfam" id="PF12460">
    <property type="entry name" value="MMS19_C"/>
    <property type="match status" value="1"/>
</dbReference>
<gene>
    <name evidence="4" type="ORF">PHISCL_01980</name>
</gene>
<comment type="similarity">
    <text evidence="1 2">Belongs to the MET18/MMS19 family.</text>
</comment>
<comment type="subcellular location">
    <subcellularLocation>
        <location evidence="2">Nucleus</location>
    </subcellularLocation>
</comment>
<dbReference type="OrthoDB" id="342900at2759"/>
<dbReference type="STRING" id="2070753.A0A3A2ZWD7"/>
<keyword evidence="2" id="KW-0227">DNA damage</keyword>
<evidence type="ECO:0000313" key="4">
    <source>
        <dbReference type="EMBL" id="RJE25717.1"/>
    </source>
</evidence>
<evidence type="ECO:0000256" key="2">
    <source>
        <dbReference type="RuleBase" id="RU367072"/>
    </source>
</evidence>
<keyword evidence="2" id="KW-0234">DNA repair</keyword>
<dbReference type="PANTHER" id="PTHR12891:SF0">
    <property type="entry name" value="MMS19 NUCLEOTIDE EXCISION REPAIR PROTEIN HOMOLOG"/>
    <property type="match status" value="1"/>
</dbReference>
<evidence type="ECO:0000313" key="5">
    <source>
        <dbReference type="Proteomes" id="UP000266188"/>
    </source>
</evidence>
<evidence type="ECO:0000259" key="3">
    <source>
        <dbReference type="Pfam" id="PF12460"/>
    </source>
</evidence>
<proteinExistence type="inferred from homology"/>
<accession>A0A3A2ZWD7</accession>
<dbReference type="InterPro" id="IPR024687">
    <property type="entry name" value="MMS19_C"/>
</dbReference>
<dbReference type="InterPro" id="IPR016024">
    <property type="entry name" value="ARM-type_fold"/>
</dbReference>
<protein>
    <recommendedName>
        <fullName evidence="2">MMS19 nucleotide excision repair protein</fullName>
    </recommendedName>
</protein>
<dbReference type="EMBL" id="MVGC01000040">
    <property type="protein sequence ID" value="RJE25717.1"/>
    <property type="molecule type" value="Genomic_DNA"/>
</dbReference>
<sequence length="149" mass="16164">MPELPTLLPLLLQSLDLQTAQSHAVRAATLETLAVIIRENGVSVIDEAGHVQSLVTRLLNTTTTEKGANNPRLRIDALKCLFLLAQSPSPDASAAARSGRLSPLLPVKNQVLRSLRFVLDDPKRDVRKAAVDARGAWLRGVDDVVDDED</sequence>
<dbReference type="GO" id="GO:0005634">
    <property type="term" value="C:nucleus"/>
    <property type="evidence" value="ECO:0007669"/>
    <property type="project" value="UniProtKB-SubCell"/>
</dbReference>
<dbReference type="Gene3D" id="1.25.10.10">
    <property type="entry name" value="Leucine-rich Repeat Variant"/>
    <property type="match status" value="1"/>
</dbReference>
<comment type="function">
    <text evidence="2">Key component of the cytosolic iron-sulfur protein assembly (CIA) complex, a multiprotein complex that mediates the incorporation of iron-sulfur cluster into apoproteins specifically involved in DNA metabolism and genomic integrity. In the CIA complex, MMS19 acts as an adapter between early-acting CIA components and a subset of cellular target iron-sulfur proteins.</text>
</comment>
<reference evidence="5" key="1">
    <citation type="submission" date="2017-02" db="EMBL/GenBank/DDBJ databases">
        <authorList>
            <person name="Tafer H."/>
            <person name="Lopandic K."/>
        </authorList>
    </citation>
    <scope>NUCLEOTIDE SEQUENCE [LARGE SCALE GENOMIC DNA]</scope>
    <source>
        <strain evidence="5">CBS 366.77</strain>
    </source>
</reference>
<dbReference type="InterPro" id="IPR039920">
    <property type="entry name" value="MMS19"/>
</dbReference>
<evidence type="ECO:0000256" key="1">
    <source>
        <dbReference type="ARBA" id="ARBA00009340"/>
    </source>
</evidence>
<organism evidence="4 5">
    <name type="scientific">Aspergillus sclerotialis</name>
    <dbReference type="NCBI Taxonomy" id="2070753"/>
    <lineage>
        <taxon>Eukaryota</taxon>
        <taxon>Fungi</taxon>
        <taxon>Dikarya</taxon>
        <taxon>Ascomycota</taxon>
        <taxon>Pezizomycotina</taxon>
        <taxon>Eurotiomycetes</taxon>
        <taxon>Eurotiomycetidae</taxon>
        <taxon>Eurotiales</taxon>
        <taxon>Aspergillaceae</taxon>
        <taxon>Aspergillus</taxon>
        <taxon>Aspergillus subgen. Polypaecilum</taxon>
    </lineage>
</organism>
<name>A0A3A2ZWD7_9EURO</name>
<dbReference type="PANTHER" id="PTHR12891">
    <property type="entry name" value="DNA REPAIR/TRANSCRIPTION PROTEIN MET18/MMS19"/>
    <property type="match status" value="1"/>
</dbReference>
<dbReference type="Proteomes" id="UP000266188">
    <property type="component" value="Unassembled WGS sequence"/>
</dbReference>
<dbReference type="AlphaFoldDB" id="A0A3A2ZWD7"/>
<keyword evidence="5" id="KW-1185">Reference proteome</keyword>
<feature type="domain" description="MMS19 C-terminal" evidence="3">
    <location>
        <begin position="1"/>
        <end position="85"/>
    </location>
</feature>
<keyword evidence="2" id="KW-0539">Nucleus</keyword>